<organism evidence="1 2">
    <name type="scientific">Thermosipho melanesiensis</name>
    <dbReference type="NCBI Taxonomy" id="46541"/>
    <lineage>
        <taxon>Bacteria</taxon>
        <taxon>Thermotogati</taxon>
        <taxon>Thermotogota</taxon>
        <taxon>Thermotogae</taxon>
        <taxon>Thermotogales</taxon>
        <taxon>Fervidobacteriaceae</taxon>
        <taxon>Thermosipho</taxon>
    </lineage>
</organism>
<reference evidence="1 2" key="1">
    <citation type="submission" date="2014-02" db="EMBL/GenBank/DDBJ databases">
        <title>Diversity of Thermotogales isolates from hydrothermal vents.</title>
        <authorList>
            <person name="Haverkamp T.H.A."/>
            <person name="Lossouarn J."/>
            <person name="Geslin C."/>
            <person name="Nesbo C.L."/>
        </authorList>
    </citation>
    <scope>NUCLEOTIDE SEQUENCE [LARGE SCALE GENOMIC DNA]</scope>
    <source>
        <strain evidence="1 2">431</strain>
    </source>
</reference>
<dbReference type="RefSeq" id="WP_012057857.1">
    <property type="nucleotide sequence ID" value="NZ_CP007389.1"/>
</dbReference>
<evidence type="ECO:0000313" key="2">
    <source>
        <dbReference type="Proteomes" id="UP000185490"/>
    </source>
</evidence>
<protein>
    <submittedName>
        <fullName evidence="1">Uncharacterized protein</fullName>
    </submittedName>
</protein>
<dbReference type="Proteomes" id="UP000185490">
    <property type="component" value="Chromosome"/>
</dbReference>
<keyword evidence="2" id="KW-1185">Reference proteome</keyword>
<sequence>MKKDFMRYLKLYIIMSYGWSDNTKTLVLGYVPVDFIANKNNYNLEVCTQSTHIKDLFFENSA</sequence>
<accession>A0ABN4V1K7</accession>
<evidence type="ECO:0000313" key="1">
    <source>
        <dbReference type="EMBL" id="APT74931.1"/>
    </source>
</evidence>
<name>A0ABN4V1K7_9BACT</name>
<gene>
    <name evidence="1" type="ORF">BW47_08760</name>
</gene>
<proteinExistence type="predicted"/>
<dbReference type="EMBL" id="CP007389">
    <property type="protein sequence ID" value="APT74931.1"/>
    <property type="molecule type" value="Genomic_DNA"/>
</dbReference>